<organism evidence="1 2">
    <name type="scientific">Brassica cretica</name>
    <name type="common">Mustard</name>
    <dbReference type="NCBI Taxonomy" id="69181"/>
    <lineage>
        <taxon>Eukaryota</taxon>
        <taxon>Viridiplantae</taxon>
        <taxon>Streptophyta</taxon>
        <taxon>Embryophyta</taxon>
        <taxon>Tracheophyta</taxon>
        <taxon>Spermatophyta</taxon>
        <taxon>Magnoliopsida</taxon>
        <taxon>eudicotyledons</taxon>
        <taxon>Gunneridae</taxon>
        <taxon>Pentapetalae</taxon>
        <taxon>rosids</taxon>
        <taxon>malvids</taxon>
        <taxon>Brassicales</taxon>
        <taxon>Brassicaceae</taxon>
        <taxon>Brassiceae</taxon>
        <taxon>Brassica</taxon>
    </lineage>
</organism>
<dbReference type="AlphaFoldDB" id="A0A8S9S9L5"/>
<sequence>MVSPLNDNISWLTTCLEEMRQDIARMQTERTAEATTLPSIDRNFSILIDDDPLPSILTKSIPDSYTRAELDQIVQEIYVTLGASEDILDRRCVDIYFPWNTPSVL</sequence>
<protein>
    <submittedName>
        <fullName evidence="1">Uncharacterized protein</fullName>
    </submittedName>
</protein>
<evidence type="ECO:0000313" key="2">
    <source>
        <dbReference type="Proteomes" id="UP000712600"/>
    </source>
</evidence>
<comment type="caution">
    <text evidence="1">The sequence shown here is derived from an EMBL/GenBank/DDBJ whole genome shotgun (WGS) entry which is preliminary data.</text>
</comment>
<proteinExistence type="predicted"/>
<dbReference type="EMBL" id="QGKX02000004">
    <property type="protein sequence ID" value="KAF3598432.1"/>
    <property type="molecule type" value="Genomic_DNA"/>
</dbReference>
<name>A0A8S9S9L5_BRACR</name>
<accession>A0A8S9S9L5</accession>
<reference evidence="1" key="1">
    <citation type="submission" date="2019-12" db="EMBL/GenBank/DDBJ databases">
        <title>Genome sequencing and annotation of Brassica cretica.</title>
        <authorList>
            <person name="Studholme D.J."/>
            <person name="Sarris P."/>
        </authorList>
    </citation>
    <scope>NUCLEOTIDE SEQUENCE</scope>
    <source>
        <strain evidence="1">PFS-109/04</strain>
        <tissue evidence="1">Leaf</tissue>
    </source>
</reference>
<dbReference type="Proteomes" id="UP000712600">
    <property type="component" value="Unassembled WGS sequence"/>
</dbReference>
<gene>
    <name evidence="1" type="ORF">F2Q69_00035334</name>
</gene>
<evidence type="ECO:0000313" key="1">
    <source>
        <dbReference type="EMBL" id="KAF3598432.1"/>
    </source>
</evidence>